<name>A0A6G1IR26_9PLEO</name>
<organism evidence="3 4">
    <name type="scientific">Lentithecium fluviatile CBS 122367</name>
    <dbReference type="NCBI Taxonomy" id="1168545"/>
    <lineage>
        <taxon>Eukaryota</taxon>
        <taxon>Fungi</taxon>
        <taxon>Dikarya</taxon>
        <taxon>Ascomycota</taxon>
        <taxon>Pezizomycotina</taxon>
        <taxon>Dothideomycetes</taxon>
        <taxon>Pleosporomycetidae</taxon>
        <taxon>Pleosporales</taxon>
        <taxon>Massarineae</taxon>
        <taxon>Lentitheciaceae</taxon>
        <taxon>Lentithecium</taxon>
    </lineage>
</organism>
<feature type="non-terminal residue" evidence="3">
    <location>
        <position position="278"/>
    </location>
</feature>
<sequence length="278" mass="30964">MVSRGGRSKGCSNCRRRRVKCDEHRPICIRCKKRGLECDGPKDATWINQNVANPKLTTTQRDGSVPDSLPFVAFEDDMCLAFTRKHLLRGGSVELACDKIQWYRGPDGYIQDPGLHLLRKAILSLSVTFFGSQNRQGAITNRGYRQYGDVLRQLNAHLAHSQLQTTDETILTAATCMLLEIFLPTGPANFLKHVRGIEAILEIRGPPTSAAGDSAFIINNLQAVSIIGALAEGRPSVWAKPEWKRIPLVFTDEGSVIRHNLWMVLADCSLANNERDRL</sequence>
<evidence type="ECO:0000313" key="4">
    <source>
        <dbReference type="Proteomes" id="UP000799291"/>
    </source>
</evidence>
<evidence type="ECO:0000313" key="3">
    <source>
        <dbReference type="EMBL" id="KAF2680423.1"/>
    </source>
</evidence>
<dbReference type="InterPro" id="IPR036864">
    <property type="entry name" value="Zn2-C6_fun-type_DNA-bd_sf"/>
</dbReference>
<protein>
    <recommendedName>
        <fullName evidence="2">Zn(2)-C6 fungal-type domain-containing protein</fullName>
    </recommendedName>
</protein>
<evidence type="ECO:0000259" key="2">
    <source>
        <dbReference type="PROSITE" id="PS50048"/>
    </source>
</evidence>
<proteinExistence type="predicted"/>
<reference evidence="3" key="1">
    <citation type="journal article" date="2020" name="Stud. Mycol.">
        <title>101 Dothideomycetes genomes: a test case for predicting lifestyles and emergence of pathogens.</title>
        <authorList>
            <person name="Haridas S."/>
            <person name="Albert R."/>
            <person name="Binder M."/>
            <person name="Bloem J."/>
            <person name="Labutti K."/>
            <person name="Salamov A."/>
            <person name="Andreopoulos B."/>
            <person name="Baker S."/>
            <person name="Barry K."/>
            <person name="Bills G."/>
            <person name="Bluhm B."/>
            <person name="Cannon C."/>
            <person name="Castanera R."/>
            <person name="Culley D."/>
            <person name="Daum C."/>
            <person name="Ezra D."/>
            <person name="Gonzalez J."/>
            <person name="Henrissat B."/>
            <person name="Kuo A."/>
            <person name="Liang C."/>
            <person name="Lipzen A."/>
            <person name="Lutzoni F."/>
            <person name="Magnuson J."/>
            <person name="Mondo S."/>
            <person name="Nolan M."/>
            <person name="Ohm R."/>
            <person name="Pangilinan J."/>
            <person name="Park H.-J."/>
            <person name="Ramirez L."/>
            <person name="Alfaro M."/>
            <person name="Sun H."/>
            <person name="Tritt A."/>
            <person name="Yoshinaga Y."/>
            <person name="Zwiers L.-H."/>
            <person name="Turgeon B."/>
            <person name="Goodwin S."/>
            <person name="Spatafora J."/>
            <person name="Crous P."/>
            <person name="Grigoriev I."/>
        </authorList>
    </citation>
    <scope>NUCLEOTIDE SEQUENCE</scope>
    <source>
        <strain evidence="3">CBS 122367</strain>
    </source>
</reference>
<dbReference type="InterPro" id="IPR001138">
    <property type="entry name" value="Zn2Cys6_DnaBD"/>
</dbReference>
<dbReference type="CDD" id="cd00067">
    <property type="entry name" value="GAL4"/>
    <property type="match status" value="1"/>
</dbReference>
<dbReference type="AlphaFoldDB" id="A0A6G1IR26"/>
<dbReference type="Pfam" id="PF11951">
    <property type="entry name" value="Fungal_trans_2"/>
    <property type="match status" value="1"/>
</dbReference>
<dbReference type="InterPro" id="IPR053178">
    <property type="entry name" value="Osmoadaptation_assoc"/>
</dbReference>
<dbReference type="OrthoDB" id="5126878at2759"/>
<dbReference type="PROSITE" id="PS50048">
    <property type="entry name" value="ZN2_CY6_FUNGAL_2"/>
    <property type="match status" value="1"/>
</dbReference>
<keyword evidence="1" id="KW-0539">Nucleus</keyword>
<dbReference type="Gene3D" id="4.10.240.10">
    <property type="entry name" value="Zn(2)-C6 fungal-type DNA-binding domain"/>
    <property type="match status" value="1"/>
</dbReference>
<dbReference type="InterPro" id="IPR021858">
    <property type="entry name" value="Fun_TF"/>
</dbReference>
<evidence type="ECO:0000256" key="1">
    <source>
        <dbReference type="ARBA" id="ARBA00023242"/>
    </source>
</evidence>
<accession>A0A6G1IR26</accession>
<dbReference type="GO" id="GO:0008270">
    <property type="term" value="F:zinc ion binding"/>
    <property type="evidence" value="ECO:0007669"/>
    <property type="project" value="InterPro"/>
</dbReference>
<keyword evidence="4" id="KW-1185">Reference proteome</keyword>
<dbReference type="PANTHER" id="PTHR38111:SF2">
    <property type="entry name" value="FINGER DOMAIN PROTEIN, PUTATIVE (AFU_ORTHOLOGUE AFUA_1G01560)-RELATED"/>
    <property type="match status" value="1"/>
</dbReference>
<dbReference type="Pfam" id="PF00172">
    <property type="entry name" value="Zn_clus"/>
    <property type="match status" value="1"/>
</dbReference>
<dbReference type="PANTHER" id="PTHR38111">
    <property type="entry name" value="ZN(2)-C6 FUNGAL-TYPE DOMAIN-CONTAINING PROTEIN-RELATED"/>
    <property type="match status" value="1"/>
</dbReference>
<dbReference type="PROSITE" id="PS00463">
    <property type="entry name" value="ZN2_CY6_FUNGAL_1"/>
    <property type="match status" value="1"/>
</dbReference>
<dbReference type="Proteomes" id="UP000799291">
    <property type="component" value="Unassembled WGS sequence"/>
</dbReference>
<dbReference type="SUPFAM" id="SSF57701">
    <property type="entry name" value="Zn2/Cys6 DNA-binding domain"/>
    <property type="match status" value="1"/>
</dbReference>
<dbReference type="EMBL" id="MU005597">
    <property type="protein sequence ID" value="KAF2680423.1"/>
    <property type="molecule type" value="Genomic_DNA"/>
</dbReference>
<gene>
    <name evidence="3" type="ORF">K458DRAFT_263785</name>
</gene>
<dbReference type="SMART" id="SM00066">
    <property type="entry name" value="GAL4"/>
    <property type="match status" value="1"/>
</dbReference>
<feature type="domain" description="Zn(2)-C6 fungal-type" evidence="2">
    <location>
        <begin position="10"/>
        <end position="38"/>
    </location>
</feature>
<dbReference type="GO" id="GO:0000981">
    <property type="term" value="F:DNA-binding transcription factor activity, RNA polymerase II-specific"/>
    <property type="evidence" value="ECO:0007669"/>
    <property type="project" value="InterPro"/>
</dbReference>